<evidence type="ECO:0000256" key="1">
    <source>
        <dbReference type="PROSITE-ProRule" id="PRU00266"/>
    </source>
</evidence>
<dbReference type="HOGENOM" id="CLU_2542073_0_0_1"/>
<evidence type="ECO:0000259" key="3">
    <source>
        <dbReference type="PROSITE" id="PS50137"/>
    </source>
</evidence>
<dbReference type="PROSITE" id="PS50137">
    <property type="entry name" value="DS_RBD"/>
    <property type="match status" value="1"/>
</dbReference>
<dbReference type="EMBL" id="KN818240">
    <property type="protein sequence ID" value="KIL65779.1"/>
    <property type="molecule type" value="Genomic_DNA"/>
</dbReference>
<keyword evidence="1" id="KW-0694">RNA-binding</keyword>
<evidence type="ECO:0000313" key="4">
    <source>
        <dbReference type="EMBL" id="KIL65779.1"/>
    </source>
</evidence>
<dbReference type="InParanoid" id="A0A0C2TFY2"/>
<dbReference type="InterPro" id="IPR014720">
    <property type="entry name" value="dsRBD_dom"/>
</dbReference>
<dbReference type="Proteomes" id="UP000054549">
    <property type="component" value="Unassembled WGS sequence"/>
</dbReference>
<proteinExistence type="predicted"/>
<dbReference type="SUPFAM" id="SSF54768">
    <property type="entry name" value="dsRNA-binding domain-like"/>
    <property type="match status" value="1"/>
</dbReference>
<feature type="domain" description="DRBM" evidence="3">
    <location>
        <begin position="16"/>
        <end position="82"/>
    </location>
</feature>
<dbReference type="AlphaFoldDB" id="A0A0C2TFY2"/>
<gene>
    <name evidence="4" type="ORF">M378DRAFT_10627</name>
</gene>
<dbReference type="CDD" id="cd00048">
    <property type="entry name" value="DSRM_SF"/>
    <property type="match status" value="1"/>
</dbReference>
<organism evidence="4 5">
    <name type="scientific">Amanita muscaria (strain Koide BX008)</name>
    <dbReference type="NCBI Taxonomy" id="946122"/>
    <lineage>
        <taxon>Eukaryota</taxon>
        <taxon>Fungi</taxon>
        <taxon>Dikarya</taxon>
        <taxon>Basidiomycota</taxon>
        <taxon>Agaricomycotina</taxon>
        <taxon>Agaricomycetes</taxon>
        <taxon>Agaricomycetidae</taxon>
        <taxon>Agaricales</taxon>
        <taxon>Pluteineae</taxon>
        <taxon>Amanitaceae</taxon>
        <taxon>Amanita</taxon>
    </lineage>
</organism>
<evidence type="ECO:0000256" key="2">
    <source>
        <dbReference type="SAM" id="MobiDB-lite"/>
    </source>
</evidence>
<dbReference type="Pfam" id="PF00035">
    <property type="entry name" value="dsrm"/>
    <property type="match status" value="1"/>
</dbReference>
<sequence>MSSQDQQQNQAQQVEHNRMWLNNFVQGRQLGNITYNDEENLQEQTWTATVQLNGTNIGTGQAGSKKGARENAAREGLAFLQSQHGN</sequence>
<accession>A0A0C2TFY2</accession>
<protein>
    <recommendedName>
        <fullName evidence="3">DRBM domain-containing protein</fullName>
    </recommendedName>
</protein>
<name>A0A0C2TFY2_AMAMK</name>
<dbReference type="Gene3D" id="3.30.160.20">
    <property type="match status" value="1"/>
</dbReference>
<evidence type="ECO:0000313" key="5">
    <source>
        <dbReference type="Proteomes" id="UP000054549"/>
    </source>
</evidence>
<reference evidence="4 5" key="1">
    <citation type="submission" date="2014-04" db="EMBL/GenBank/DDBJ databases">
        <title>Evolutionary Origins and Diversification of the Mycorrhizal Mutualists.</title>
        <authorList>
            <consortium name="DOE Joint Genome Institute"/>
            <consortium name="Mycorrhizal Genomics Consortium"/>
            <person name="Kohler A."/>
            <person name="Kuo A."/>
            <person name="Nagy L.G."/>
            <person name="Floudas D."/>
            <person name="Copeland A."/>
            <person name="Barry K.W."/>
            <person name="Cichocki N."/>
            <person name="Veneault-Fourrey C."/>
            <person name="LaButti K."/>
            <person name="Lindquist E.A."/>
            <person name="Lipzen A."/>
            <person name="Lundell T."/>
            <person name="Morin E."/>
            <person name="Murat C."/>
            <person name="Riley R."/>
            <person name="Ohm R."/>
            <person name="Sun H."/>
            <person name="Tunlid A."/>
            <person name="Henrissat B."/>
            <person name="Grigoriev I.V."/>
            <person name="Hibbett D.S."/>
            <person name="Martin F."/>
        </authorList>
    </citation>
    <scope>NUCLEOTIDE SEQUENCE [LARGE SCALE GENOMIC DNA]</scope>
    <source>
        <strain evidence="4 5">Koide BX008</strain>
    </source>
</reference>
<feature type="region of interest" description="Disordered" evidence="2">
    <location>
        <begin position="54"/>
        <end position="86"/>
    </location>
</feature>
<dbReference type="GO" id="GO:0003723">
    <property type="term" value="F:RNA binding"/>
    <property type="evidence" value="ECO:0007669"/>
    <property type="project" value="UniProtKB-UniRule"/>
</dbReference>
<keyword evidence="5" id="KW-1185">Reference proteome</keyword>
<dbReference type="OrthoDB" id="3246846at2759"/>